<dbReference type="PANTHER" id="PTHR47197:SF3">
    <property type="entry name" value="DIHYDRO-HEME D1 DEHYDROGENASE"/>
    <property type="match status" value="1"/>
</dbReference>
<evidence type="ECO:0000256" key="1">
    <source>
        <dbReference type="SAM" id="SignalP"/>
    </source>
</evidence>
<evidence type="ECO:0000313" key="2">
    <source>
        <dbReference type="EMBL" id="REA62001.1"/>
    </source>
</evidence>
<keyword evidence="1" id="KW-0732">Signal</keyword>
<feature type="signal peptide" evidence="1">
    <location>
        <begin position="1"/>
        <end position="22"/>
    </location>
</feature>
<dbReference type="PANTHER" id="PTHR47197">
    <property type="entry name" value="PROTEIN NIRF"/>
    <property type="match status" value="1"/>
</dbReference>
<comment type="caution">
    <text evidence="2">The sequence shown here is derived from an EMBL/GenBank/DDBJ whole genome shotgun (WGS) entry which is preliminary data.</text>
</comment>
<gene>
    <name evidence="2" type="ORF">DSL64_10070</name>
</gene>
<dbReference type="AlphaFoldDB" id="A0A3D8YC84"/>
<reference evidence="2 3" key="1">
    <citation type="submission" date="2018-07" db="EMBL/GenBank/DDBJ databases">
        <title>Dyadobacter roseus sp. nov., isolated from rose rhizosphere soil.</title>
        <authorList>
            <person name="Chen L."/>
        </authorList>
    </citation>
    <scope>NUCLEOTIDE SEQUENCE [LARGE SCALE GENOMIC DNA]</scope>
    <source>
        <strain evidence="2 3">RS19</strain>
    </source>
</reference>
<dbReference type="Gene3D" id="2.130.10.10">
    <property type="entry name" value="YVTN repeat-like/Quinoprotein amine dehydrogenase"/>
    <property type="match status" value="1"/>
</dbReference>
<dbReference type="InterPro" id="IPR051200">
    <property type="entry name" value="Host-pathogen_enzymatic-act"/>
</dbReference>
<sequence>MNMKKQLTQGVLAASLSFLVWSCNQSDPAPKGDYVDGVFVTTIGNFRDNNGSLSFFKRENRTADIDVYATANGSGLQGGIQGYAYLEGKGILTVDNSSAGLDKVEIVDANTFEKIASIGAPDIENPRKVAFATASKAYVSCWGTNGDYMYSTGYIAVIDLSTNKVVKKINIAKGPEKLLVHAGKLYVGTTDYTNGKTLTVIDTNTDEIVKTVEFDGAPSPIGIDANGRLWVGAGRGISKVSLDSYAKGTLYAGTDASKIVGNLTFSLDKKTIFFMLTSDFGTKGQAYKVGIDDSVIDMSKPFINRNFTGLNVDPKQGLIYAAVDPNPVQSGYAVRYRTDGSVIDSIKVGASPIGFVFR</sequence>
<dbReference type="OrthoDB" id="9773938at2"/>
<protein>
    <recommendedName>
        <fullName evidence="4">YncE family protein</fullName>
    </recommendedName>
</protein>
<keyword evidence="3" id="KW-1185">Reference proteome</keyword>
<evidence type="ECO:0000313" key="3">
    <source>
        <dbReference type="Proteomes" id="UP000256373"/>
    </source>
</evidence>
<feature type="chain" id="PRO_5017753672" description="YncE family protein" evidence="1">
    <location>
        <begin position="23"/>
        <end position="358"/>
    </location>
</feature>
<dbReference type="InterPro" id="IPR011045">
    <property type="entry name" value="N2O_reductase_N"/>
</dbReference>
<dbReference type="Proteomes" id="UP000256373">
    <property type="component" value="Unassembled WGS sequence"/>
</dbReference>
<proteinExistence type="predicted"/>
<dbReference type="InterPro" id="IPR015943">
    <property type="entry name" value="WD40/YVTN_repeat-like_dom_sf"/>
</dbReference>
<dbReference type="InterPro" id="IPR031815">
    <property type="entry name" value="DUF5074"/>
</dbReference>
<dbReference type="SUPFAM" id="SSF50974">
    <property type="entry name" value="Nitrous oxide reductase, N-terminal domain"/>
    <property type="match status" value="1"/>
</dbReference>
<organism evidence="2 3">
    <name type="scientific">Dyadobacter luteus</name>
    <dbReference type="NCBI Taxonomy" id="2259619"/>
    <lineage>
        <taxon>Bacteria</taxon>
        <taxon>Pseudomonadati</taxon>
        <taxon>Bacteroidota</taxon>
        <taxon>Cytophagia</taxon>
        <taxon>Cytophagales</taxon>
        <taxon>Spirosomataceae</taxon>
        <taxon>Dyadobacter</taxon>
    </lineage>
</organism>
<dbReference type="Pfam" id="PF16819">
    <property type="entry name" value="DUF5074"/>
    <property type="match status" value="1"/>
</dbReference>
<evidence type="ECO:0008006" key="4">
    <source>
        <dbReference type="Google" id="ProtNLM"/>
    </source>
</evidence>
<accession>A0A3D8YC84</accession>
<name>A0A3D8YC84_9BACT</name>
<dbReference type="EMBL" id="QNUL01000006">
    <property type="protein sequence ID" value="REA62001.1"/>
    <property type="molecule type" value="Genomic_DNA"/>
</dbReference>